<proteinExistence type="predicted"/>
<evidence type="ECO:0000313" key="2">
    <source>
        <dbReference type="Proteomes" id="UP000076964"/>
    </source>
</evidence>
<dbReference type="Pfam" id="PF17373">
    <property type="entry name" value="DUF5395"/>
    <property type="match status" value="1"/>
</dbReference>
<name>A0A177E5R9_9BACT</name>
<keyword evidence="2" id="KW-1185">Reference proteome</keyword>
<comment type="caution">
    <text evidence="1">The sequence shown here is derived from an EMBL/GenBank/DDBJ whole genome shotgun (WGS) entry which is preliminary data.</text>
</comment>
<accession>A0A177E5R9</accession>
<dbReference type="EMBL" id="LSFI01000040">
    <property type="protein sequence ID" value="OAG27128.1"/>
    <property type="molecule type" value="Genomic_DNA"/>
</dbReference>
<dbReference type="OrthoDB" id="9800951at2"/>
<dbReference type="RefSeq" id="WP_068542936.1">
    <property type="nucleotide sequence ID" value="NZ_LSFI01000040.1"/>
</dbReference>
<gene>
    <name evidence="1" type="ORF">TH606_08565</name>
</gene>
<dbReference type="Proteomes" id="UP000076964">
    <property type="component" value="Unassembled WGS sequence"/>
</dbReference>
<dbReference type="AlphaFoldDB" id="A0A177E5R9"/>
<evidence type="ECO:0000313" key="1">
    <source>
        <dbReference type="EMBL" id="OAG27128.1"/>
    </source>
</evidence>
<protein>
    <submittedName>
        <fullName evidence="1">Uncharacterized protein</fullName>
    </submittedName>
</protein>
<dbReference type="InterPro" id="IPR035157">
    <property type="entry name" value="DUF5395"/>
</dbReference>
<reference evidence="1 2" key="1">
    <citation type="submission" date="2016-02" db="EMBL/GenBank/DDBJ databases">
        <title>Draft genome sequence of Thermodesulfatator sp. S606.</title>
        <authorList>
            <person name="Lai Q."/>
            <person name="Cao J."/>
            <person name="Dupont S."/>
            <person name="Shao Z."/>
            <person name="Jebbar M."/>
            <person name="Alain K."/>
        </authorList>
    </citation>
    <scope>NUCLEOTIDE SEQUENCE [LARGE SCALE GENOMIC DNA]</scope>
    <source>
        <strain evidence="1 2">S606</strain>
    </source>
</reference>
<organism evidence="1 2">
    <name type="scientific">Thermodesulfatator autotrophicus</name>
    <dbReference type="NCBI Taxonomy" id="1795632"/>
    <lineage>
        <taxon>Bacteria</taxon>
        <taxon>Pseudomonadati</taxon>
        <taxon>Thermodesulfobacteriota</taxon>
        <taxon>Thermodesulfobacteria</taxon>
        <taxon>Thermodesulfobacteriales</taxon>
        <taxon>Thermodesulfatatoraceae</taxon>
        <taxon>Thermodesulfatator</taxon>
    </lineage>
</organism>
<dbReference type="STRING" id="1795632.TH606_08565"/>
<sequence>MQITLYYETEWIAKGEGIYVTASSLLELKDKIKTYLLTKREMKTQKVTLVFDRARIPHWIVSHLSVETTELELV</sequence>